<dbReference type="AlphaFoldDB" id="A0A0L8HXM0"/>
<organism evidence="1">
    <name type="scientific">Octopus bimaculoides</name>
    <name type="common">California two-spotted octopus</name>
    <dbReference type="NCBI Taxonomy" id="37653"/>
    <lineage>
        <taxon>Eukaryota</taxon>
        <taxon>Metazoa</taxon>
        <taxon>Spiralia</taxon>
        <taxon>Lophotrochozoa</taxon>
        <taxon>Mollusca</taxon>
        <taxon>Cephalopoda</taxon>
        <taxon>Coleoidea</taxon>
        <taxon>Octopodiformes</taxon>
        <taxon>Octopoda</taxon>
        <taxon>Incirrata</taxon>
        <taxon>Octopodidae</taxon>
        <taxon>Octopus</taxon>
    </lineage>
</organism>
<evidence type="ECO:0000313" key="1">
    <source>
        <dbReference type="EMBL" id="KOF93545.1"/>
    </source>
</evidence>
<accession>A0A0L8HXM0</accession>
<dbReference type="EMBL" id="KQ417140">
    <property type="protein sequence ID" value="KOF93545.1"/>
    <property type="molecule type" value="Genomic_DNA"/>
</dbReference>
<gene>
    <name evidence="1" type="ORF">OCBIM_22004141mg</name>
</gene>
<protein>
    <submittedName>
        <fullName evidence="1">Uncharacterized protein</fullName>
    </submittedName>
</protein>
<proteinExistence type="predicted"/>
<reference evidence="1" key="1">
    <citation type="submission" date="2015-07" db="EMBL/GenBank/DDBJ databases">
        <title>MeaNS - Measles Nucleotide Surveillance Program.</title>
        <authorList>
            <person name="Tran T."/>
            <person name="Druce J."/>
        </authorList>
    </citation>
    <scope>NUCLEOTIDE SEQUENCE</scope>
    <source>
        <strain evidence="1">UCB-OBI-ISO-001</strain>
        <tissue evidence="1">Gonad</tissue>
    </source>
</reference>
<sequence>MYLQFSEKYKYGKLCCGFCSSLKKFSLTEQFNNMEDYWNFKILLSISTKLLNQLLVSLMNSLKNAIMKTSLFLVIYGRLSQKSLF</sequence>
<name>A0A0L8HXM0_OCTBM</name>